<comment type="caution">
    <text evidence="1">The sequence shown here is derived from an EMBL/GenBank/DDBJ whole genome shotgun (WGS) entry which is preliminary data.</text>
</comment>
<keyword evidence="2" id="KW-1185">Reference proteome</keyword>
<organism evidence="1 2">
    <name type="scientific">Vermiconidia calcicola</name>
    <dbReference type="NCBI Taxonomy" id="1690605"/>
    <lineage>
        <taxon>Eukaryota</taxon>
        <taxon>Fungi</taxon>
        <taxon>Dikarya</taxon>
        <taxon>Ascomycota</taxon>
        <taxon>Pezizomycotina</taxon>
        <taxon>Dothideomycetes</taxon>
        <taxon>Dothideomycetidae</taxon>
        <taxon>Mycosphaerellales</taxon>
        <taxon>Extremaceae</taxon>
        <taxon>Vermiconidia</taxon>
    </lineage>
</organism>
<protein>
    <submittedName>
        <fullName evidence="1">Uncharacterized protein</fullName>
    </submittedName>
</protein>
<evidence type="ECO:0000313" key="2">
    <source>
        <dbReference type="Proteomes" id="UP001281147"/>
    </source>
</evidence>
<reference evidence="1" key="1">
    <citation type="submission" date="2023-07" db="EMBL/GenBank/DDBJ databases">
        <title>Black Yeasts Isolated from many extreme environments.</title>
        <authorList>
            <person name="Coleine C."/>
            <person name="Stajich J.E."/>
            <person name="Selbmann L."/>
        </authorList>
    </citation>
    <scope>NUCLEOTIDE SEQUENCE</scope>
    <source>
        <strain evidence="1">CCFEE 5714</strain>
    </source>
</reference>
<sequence>MSSRRLQRAKMCNISRAITCQNVCAAYHHNWTRNDLSQLVHAFVAGHFIECGTYVTGGNFSGFKTLPPEMITNIGFPIATIETDGVFTISKQKSRGGIVTVDTCKAQLLYEKFYYNSDVMAKLDRMKIEQVGPDGVIISYKY</sequence>
<gene>
    <name evidence="1" type="ORF">LTR37_019700</name>
</gene>
<accession>A0ACC3MDF3</accession>
<dbReference type="EMBL" id="JAUTXU010000313">
    <property type="protein sequence ID" value="KAK3686561.1"/>
    <property type="molecule type" value="Genomic_DNA"/>
</dbReference>
<evidence type="ECO:0000313" key="1">
    <source>
        <dbReference type="EMBL" id="KAK3686561.1"/>
    </source>
</evidence>
<dbReference type="Proteomes" id="UP001281147">
    <property type="component" value="Unassembled WGS sequence"/>
</dbReference>
<name>A0ACC3MDF3_9PEZI</name>
<proteinExistence type="predicted"/>